<dbReference type="Pfam" id="PF00902">
    <property type="entry name" value="TatC"/>
    <property type="match status" value="1"/>
</dbReference>
<comment type="similarity">
    <text evidence="5">Belongs to the TatC family.</text>
</comment>
<dbReference type="STRING" id="1227490.C479_10310"/>
<dbReference type="GO" id="GO:0043953">
    <property type="term" value="P:protein transport by the Tat complex"/>
    <property type="evidence" value="ECO:0007669"/>
    <property type="project" value="UniProtKB-UniRule"/>
</dbReference>
<dbReference type="InterPro" id="IPR002033">
    <property type="entry name" value="TatC"/>
</dbReference>
<dbReference type="RefSeq" id="WP_007701873.1">
    <property type="nucleotide sequence ID" value="NZ_AOIQ01000016.1"/>
</dbReference>
<dbReference type="PRINTS" id="PR01840">
    <property type="entry name" value="TATCFAMILY"/>
</dbReference>
<dbReference type="GO" id="GO:0033281">
    <property type="term" value="C:TAT protein transport complex"/>
    <property type="evidence" value="ECO:0007669"/>
    <property type="project" value="UniProtKB-UniRule"/>
</dbReference>
<dbReference type="GO" id="GO:0065002">
    <property type="term" value="P:intracellular protein transmembrane transport"/>
    <property type="evidence" value="ECO:0007669"/>
    <property type="project" value="TreeGrafter"/>
</dbReference>
<comment type="subunit">
    <text evidence="5">Forms a complex with TatA.</text>
</comment>
<keyword evidence="4 5" id="KW-0472">Membrane</keyword>
<dbReference type="Proteomes" id="UP000011560">
    <property type="component" value="Unassembled WGS sequence"/>
</dbReference>
<keyword evidence="5" id="KW-0653">Protein transport</keyword>
<protein>
    <recommendedName>
        <fullName evidence="5">Sec-independent protein translocase protein TatC</fullName>
    </recommendedName>
</protein>
<feature type="transmembrane region" description="Helical" evidence="5">
    <location>
        <begin position="247"/>
        <end position="278"/>
    </location>
</feature>
<evidence type="ECO:0000256" key="4">
    <source>
        <dbReference type="ARBA" id="ARBA00023136"/>
    </source>
</evidence>
<keyword evidence="3 5" id="KW-1133">Transmembrane helix</keyword>
<gene>
    <name evidence="5" type="primary">tatC</name>
    <name evidence="7" type="ORF">C479_10310</name>
</gene>
<evidence type="ECO:0000256" key="3">
    <source>
        <dbReference type="ARBA" id="ARBA00022989"/>
    </source>
</evidence>
<keyword evidence="8" id="KW-1185">Reference proteome</keyword>
<feature type="compositionally biased region" description="Low complexity" evidence="6">
    <location>
        <begin position="105"/>
        <end position="118"/>
    </location>
</feature>
<dbReference type="PANTHER" id="PTHR30371:SF0">
    <property type="entry name" value="SEC-INDEPENDENT PROTEIN TRANSLOCASE PROTEIN TATC, CHLOROPLASTIC-RELATED"/>
    <property type="match status" value="1"/>
</dbReference>
<feature type="transmembrane region" description="Helical" evidence="5">
    <location>
        <begin position="298"/>
        <end position="323"/>
    </location>
</feature>
<proteinExistence type="inferred from homology"/>
<keyword evidence="2 5" id="KW-0812">Transmembrane</keyword>
<name>M0BK04_9EURY</name>
<evidence type="ECO:0000256" key="1">
    <source>
        <dbReference type="ARBA" id="ARBA00004141"/>
    </source>
</evidence>
<evidence type="ECO:0000256" key="5">
    <source>
        <dbReference type="HAMAP-Rule" id="MF_00902"/>
    </source>
</evidence>
<reference evidence="7 8" key="1">
    <citation type="journal article" date="2014" name="PLoS Genet.">
        <title>Phylogenetically driven sequencing of extremely halophilic archaea reveals strategies for static and dynamic osmo-response.</title>
        <authorList>
            <person name="Becker E.A."/>
            <person name="Seitzer P.M."/>
            <person name="Tritt A."/>
            <person name="Larsen D."/>
            <person name="Krusor M."/>
            <person name="Yao A.I."/>
            <person name="Wu D."/>
            <person name="Madern D."/>
            <person name="Eisen J.A."/>
            <person name="Darling A.E."/>
            <person name="Facciotti M.T."/>
        </authorList>
    </citation>
    <scope>NUCLEOTIDE SEQUENCE [LARGE SCALE GENOMIC DNA]</scope>
    <source>
        <strain evidence="7 8">JCM 14624</strain>
    </source>
</reference>
<comment type="subcellular location">
    <subcellularLocation>
        <location evidence="5">Cell membrane</location>
        <topology evidence="5">Multi-pass membrane protein</topology>
    </subcellularLocation>
    <subcellularLocation>
        <location evidence="1">Membrane</location>
        <topology evidence="1">Multi-pass membrane protein</topology>
    </subcellularLocation>
</comment>
<comment type="function">
    <text evidence="5">Part of the twin-arginine translocation (Tat) system that transports large folded proteins containing a characteristic twin-arginine motif in their signal peptide across membranes.</text>
</comment>
<feature type="compositionally biased region" description="Low complexity" evidence="6">
    <location>
        <begin position="35"/>
        <end position="46"/>
    </location>
</feature>
<feature type="transmembrane region" description="Helical" evidence="5">
    <location>
        <begin position="356"/>
        <end position="375"/>
    </location>
</feature>
<dbReference type="PATRIC" id="fig|1227490.4.peg.2106"/>
<dbReference type="AlphaFoldDB" id="M0BK04"/>
<keyword evidence="5" id="KW-0811">Translocation</keyword>
<evidence type="ECO:0000313" key="7">
    <source>
        <dbReference type="EMBL" id="ELZ09959.1"/>
    </source>
</evidence>
<evidence type="ECO:0000313" key="8">
    <source>
        <dbReference type="Proteomes" id="UP000011560"/>
    </source>
</evidence>
<evidence type="ECO:0000256" key="6">
    <source>
        <dbReference type="SAM" id="MobiDB-lite"/>
    </source>
</evidence>
<organism evidence="7 8">
    <name type="scientific">Halovivax asiaticus JCM 14624</name>
    <dbReference type="NCBI Taxonomy" id="1227490"/>
    <lineage>
        <taxon>Archaea</taxon>
        <taxon>Methanobacteriati</taxon>
        <taxon>Methanobacteriota</taxon>
        <taxon>Stenosarchaea group</taxon>
        <taxon>Halobacteria</taxon>
        <taxon>Halobacteriales</taxon>
        <taxon>Natrialbaceae</taxon>
        <taxon>Halovivax</taxon>
    </lineage>
</organism>
<dbReference type="GO" id="GO:0009977">
    <property type="term" value="F:proton motive force dependent protein transmembrane transporter activity"/>
    <property type="evidence" value="ECO:0007669"/>
    <property type="project" value="TreeGrafter"/>
</dbReference>
<feature type="region of interest" description="Disordered" evidence="6">
    <location>
        <begin position="1"/>
        <end position="149"/>
    </location>
</feature>
<keyword evidence="5" id="KW-0813">Transport</keyword>
<dbReference type="PANTHER" id="PTHR30371">
    <property type="entry name" value="SEC-INDEPENDENT PROTEIN TRANSLOCASE PROTEIN TATC"/>
    <property type="match status" value="1"/>
</dbReference>
<dbReference type="EMBL" id="AOIQ01000016">
    <property type="protein sequence ID" value="ELZ09959.1"/>
    <property type="molecule type" value="Genomic_DNA"/>
</dbReference>
<dbReference type="HAMAP" id="MF_00902">
    <property type="entry name" value="TatC"/>
    <property type="match status" value="1"/>
</dbReference>
<feature type="transmembrane region" description="Helical" evidence="5">
    <location>
        <begin position="209"/>
        <end position="235"/>
    </location>
</feature>
<comment type="caution">
    <text evidence="7">The sequence shown here is derived from an EMBL/GenBank/DDBJ whole genome shotgun (WGS) entry which is preliminary data.</text>
</comment>
<feature type="transmembrane region" description="Helical" evidence="5">
    <location>
        <begin position="162"/>
        <end position="189"/>
    </location>
</feature>
<dbReference type="OrthoDB" id="198870at2157"/>
<feature type="compositionally biased region" description="Acidic residues" evidence="6">
    <location>
        <begin position="87"/>
        <end position="104"/>
    </location>
</feature>
<feature type="transmembrane region" description="Helical" evidence="5">
    <location>
        <begin position="335"/>
        <end position="350"/>
    </location>
</feature>
<accession>M0BK04</accession>
<feature type="compositionally biased region" description="Basic and acidic residues" evidence="6">
    <location>
        <begin position="70"/>
        <end position="86"/>
    </location>
</feature>
<sequence>MPDEREESTTADPDEPRDRDAEAPEADDGSVDTNESTGDSQSSDEGGSSDESERVPGEGGLTFEGSPSQDRSDAPPKPEKPDKDSSEDGETADGDTEPTGDEPEPTGSTGSSGGATAPVPSAQAEPVTGGSERTEEVGGISTPPDDEEMPLADHVEEMISRLAIVVLVGAAATAVGLLWATGAIGIIWAEAIPQAEAWRPHLYGPLELWLTRIKVASLLGVMVALPVFVYETYLFMRPGLYPHERKYYLAAVPTSVVLAAIGMLFSYLLVLPVLFEYFSYYSRESAAIKYGLGPTFDLIITLTAFLAVVFQIPLFIMLAVMMGVTTRRWLADKRLYFWAAFAGLAFTFTIDPSGMAAGLVAITMIVLYEGTLLVLKWVGVD</sequence>
<evidence type="ECO:0000256" key="2">
    <source>
        <dbReference type="ARBA" id="ARBA00022692"/>
    </source>
</evidence>
<keyword evidence="5" id="KW-1003">Cell membrane</keyword>